<accession>A0A2J7QPH1</accession>
<gene>
    <name evidence="1" type="ORF">B7P43_G10885</name>
</gene>
<evidence type="ECO:0000313" key="1">
    <source>
        <dbReference type="EMBL" id="PNF30485.1"/>
    </source>
</evidence>
<proteinExistence type="predicted"/>
<dbReference type="OrthoDB" id="3509362at2759"/>
<dbReference type="InterPro" id="IPR042633">
    <property type="entry name" value="CRYZL1"/>
</dbReference>
<dbReference type="PANTHER" id="PTHR44461">
    <property type="entry name" value="QUINONE OXIDOREDUCTASE-LIKE PROTEIN 1"/>
    <property type="match status" value="1"/>
</dbReference>
<sequence length="167" mass="18572">MEAELAHIIELNQKNLSLKSVAMLETGNLGVDIIVDQGVAQYPQSSSIYDDNRLENSRNLLPSKHDIISCLAVGGRWVTSKANLQLDPPNSRLMYLRCASLGFLFEHAWMLSSAQQGRYQHILMDIMEKVATKTIRPNIHHTVSFDGALEVIKALEEVAVGKVVMTV</sequence>
<evidence type="ECO:0000313" key="2">
    <source>
        <dbReference type="Proteomes" id="UP000235965"/>
    </source>
</evidence>
<dbReference type="Gene3D" id="3.40.50.720">
    <property type="entry name" value="NAD(P)-binding Rossmann-like Domain"/>
    <property type="match status" value="1"/>
</dbReference>
<name>A0A2J7QPH1_9NEOP</name>
<dbReference type="EMBL" id="NEVH01012089">
    <property type="protein sequence ID" value="PNF30485.1"/>
    <property type="molecule type" value="Genomic_DNA"/>
</dbReference>
<dbReference type="PANTHER" id="PTHR44461:SF1">
    <property type="entry name" value="QUINONE OXIDOREDUCTASE-LIKE PROTEIN 1"/>
    <property type="match status" value="1"/>
</dbReference>
<evidence type="ECO:0008006" key="3">
    <source>
        <dbReference type="Google" id="ProtNLM"/>
    </source>
</evidence>
<keyword evidence="2" id="KW-1185">Reference proteome</keyword>
<organism evidence="1 2">
    <name type="scientific">Cryptotermes secundus</name>
    <dbReference type="NCBI Taxonomy" id="105785"/>
    <lineage>
        <taxon>Eukaryota</taxon>
        <taxon>Metazoa</taxon>
        <taxon>Ecdysozoa</taxon>
        <taxon>Arthropoda</taxon>
        <taxon>Hexapoda</taxon>
        <taxon>Insecta</taxon>
        <taxon>Pterygota</taxon>
        <taxon>Neoptera</taxon>
        <taxon>Polyneoptera</taxon>
        <taxon>Dictyoptera</taxon>
        <taxon>Blattodea</taxon>
        <taxon>Blattoidea</taxon>
        <taxon>Termitoidae</taxon>
        <taxon>Kalotermitidae</taxon>
        <taxon>Cryptotermitinae</taxon>
        <taxon>Cryptotermes</taxon>
    </lineage>
</organism>
<comment type="caution">
    <text evidence="1">The sequence shown here is derived from an EMBL/GenBank/DDBJ whole genome shotgun (WGS) entry which is preliminary data.</text>
</comment>
<dbReference type="Gene3D" id="3.90.180.10">
    <property type="entry name" value="Medium-chain alcohol dehydrogenases, catalytic domain"/>
    <property type="match status" value="1"/>
</dbReference>
<protein>
    <recommendedName>
        <fullName evidence="3">Alcohol dehydrogenase-like C-terminal domain-containing protein</fullName>
    </recommendedName>
</protein>
<dbReference type="Proteomes" id="UP000235965">
    <property type="component" value="Unassembled WGS sequence"/>
</dbReference>
<reference evidence="1 2" key="1">
    <citation type="submission" date="2017-12" db="EMBL/GenBank/DDBJ databases">
        <title>Hemimetabolous genomes reveal molecular basis of termite eusociality.</title>
        <authorList>
            <person name="Harrison M.C."/>
            <person name="Jongepier E."/>
            <person name="Robertson H.M."/>
            <person name="Arning N."/>
            <person name="Bitard-Feildel T."/>
            <person name="Chao H."/>
            <person name="Childers C.P."/>
            <person name="Dinh H."/>
            <person name="Doddapaneni H."/>
            <person name="Dugan S."/>
            <person name="Gowin J."/>
            <person name="Greiner C."/>
            <person name="Han Y."/>
            <person name="Hu H."/>
            <person name="Hughes D.S.T."/>
            <person name="Huylmans A.-K."/>
            <person name="Kemena C."/>
            <person name="Kremer L.P.M."/>
            <person name="Lee S.L."/>
            <person name="Lopez-Ezquerra A."/>
            <person name="Mallet L."/>
            <person name="Monroy-Kuhn J.M."/>
            <person name="Moser A."/>
            <person name="Murali S.C."/>
            <person name="Muzny D.M."/>
            <person name="Otani S."/>
            <person name="Piulachs M.-D."/>
            <person name="Poelchau M."/>
            <person name="Qu J."/>
            <person name="Schaub F."/>
            <person name="Wada-Katsumata A."/>
            <person name="Worley K.C."/>
            <person name="Xie Q."/>
            <person name="Ylla G."/>
            <person name="Poulsen M."/>
            <person name="Gibbs R.A."/>
            <person name="Schal C."/>
            <person name="Richards S."/>
            <person name="Belles X."/>
            <person name="Korb J."/>
            <person name="Bornberg-Bauer E."/>
        </authorList>
    </citation>
    <scope>NUCLEOTIDE SEQUENCE [LARGE SCALE GENOMIC DNA]</scope>
    <source>
        <tissue evidence="1">Whole body</tissue>
    </source>
</reference>
<dbReference type="AlphaFoldDB" id="A0A2J7QPH1"/>